<dbReference type="SUPFAM" id="SSF56219">
    <property type="entry name" value="DNase I-like"/>
    <property type="match status" value="1"/>
</dbReference>
<reference evidence="3" key="2">
    <citation type="submission" date="2025-08" db="UniProtKB">
        <authorList>
            <consortium name="RefSeq"/>
        </authorList>
    </citation>
    <scope>IDENTIFICATION</scope>
    <source>
        <tissue evidence="3">Leaf</tissue>
    </source>
</reference>
<name>A0ABM1R5V4_CAMSA</name>
<dbReference type="InterPro" id="IPR005135">
    <property type="entry name" value="Endo/exonuclease/phosphatase"/>
</dbReference>
<dbReference type="SUPFAM" id="SSF56672">
    <property type="entry name" value="DNA/RNA polymerases"/>
    <property type="match status" value="1"/>
</dbReference>
<proteinExistence type="predicted"/>
<dbReference type="Gene3D" id="3.60.10.10">
    <property type="entry name" value="Endonuclease/exonuclease/phosphatase"/>
    <property type="match status" value="1"/>
</dbReference>
<dbReference type="GeneID" id="109129866"/>
<dbReference type="InterPro" id="IPR043502">
    <property type="entry name" value="DNA/RNA_pol_sf"/>
</dbReference>
<organism evidence="2 3">
    <name type="scientific">Camelina sativa</name>
    <name type="common">False flax</name>
    <name type="synonym">Myagrum sativum</name>
    <dbReference type="NCBI Taxonomy" id="90675"/>
    <lineage>
        <taxon>Eukaryota</taxon>
        <taxon>Viridiplantae</taxon>
        <taxon>Streptophyta</taxon>
        <taxon>Embryophyta</taxon>
        <taxon>Tracheophyta</taxon>
        <taxon>Spermatophyta</taxon>
        <taxon>Magnoliopsida</taxon>
        <taxon>eudicotyledons</taxon>
        <taxon>Gunneridae</taxon>
        <taxon>Pentapetalae</taxon>
        <taxon>rosids</taxon>
        <taxon>malvids</taxon>
        <taxon>Brassicales</taxon>
        <taxon>Brassicaceae</taxon>
        <taxon>Camelineae</taxon>
        <taxon>Camelina</taxon>
    </lineage>
</organism>
<gene>
    <name evidence="3" type="primary">LOC109129866</name>
</gene>
<evidence type="ECO:0000259" key="1">
    <source>
        <dbReference type="PROSITE" id="PS50878"/>
    </source>
</evidence>
<evidence type="ECO:0000313" key="3">
    <source>
        <dbReference type="RefSeq" id="XP_019094392.1"/>
    </source>
</evidence>
<dbReference type="PROSITE" id="PS50878">
    <property type="entry name" value="RT_POL"/>
    <property type="match status" value="1"/>
</dbReference>
<dbReference type="Proteomes" id="UP000694864">
    <property type="component" value="Chromosome 17"/>
</dbReference>
<dbReference type="CDD" id="cd01650">
    <property type="entry name" value="RT_nLTR_like"/>
    <property type="match status" value="1"/>
</dbReference>
<dbReference type="RefSeq" id="XP_019094392.1">
    <property type="nucleotide sequence ID" value="XM_019238847.1"/>
</dbReference>
<dbReference type="PANTHER" id="PTHR33116:SF80">
    <property type="entry name" value="REVERSE TRANSCRIPTASE ZINC-BINDING DOMAIN-CONTAINING PROTEIN"/>
    <property type="match status" value="1"/>
</dbReference>
<accession>A0ABM1R5V4</accession>
<reference evidence="2" key="1">
    <citation type="journal article" date="2014" name="Nat. Commun.">
        <title>The emerging biofuel crop Camelina sativa retains a highly undifferentiated hexaploid genome structure.</title>
        <authorList>
            <person name="Kagale S."/>
            <person name="Koh C."/>
            <person name="Nixon J."/>
            <person name="Bollina V."/>
            <person name="Clarke W.E."/>
            <person name="Tuteja R."/>
            <person name="Spillane C."/>
            <person name="Robinson S.J."/>
            <person name="Links M.G."/>
            <person name="Clarke C."/>
            <person name="Higgins E.E."/>
            <person name="Huebert T."/>
            <person name="Sharpe A.G."/>
            <person name="Parkin I.A."/>
        </authorList>
    </citation>
    <scope>NUCLEOTIDE SEQUENCE [LARGE SCALE GENOMIC DNA]</scope>
    <source>
        <strain evidence="2">cv. DH55</strain>
    </source>
</reference>
<dbReference type="InterPro" id="IPR000477">
    <property type="entry name" value="RT_dom"/>
</dbReference>
<dbReference type="PANTHER" id="PTHR33116">
    <property type="entry name" value="REVERSE TRANSCRIPTASE ZINC-BINDING DOMAIN-CONTAINING PROTEIN-RELATED-RELATED"/>
    <property type="match status" value="1"/>
</dbReference>
<evidence type="ECO:0000313" key="2">
    <source>
        <dbReference type="Proteomes" id="UP000694864"/>
    </source>
</evidence>
<sequence>MPGEQSSIIISVVYASNAEDQRKELWKEIVVMGTSQLVSNKPWILLGDFNQILHPHEHSRYLHPNVDHNIRDFKSCLLDAELADLVFRGNSFTWWNKNKERPVAKKLDRILVNESWNIKYPSSLATFGEPDFSDHASCGVTLDATQIRAKRPFKFYNYLFQNAEFITLIRANWFSLNIVGSAMYRVSKKLKSLKKPIKDFSRQNYSDLEKRTLEAHENLLSCQRSTLADPTATNAMMELEAQTKWTVLAAAEESFFYQKSRVTWFAEGDGNTRYFHRMADSRKAINTIHCMKDDHGNSFDTQEEITSHCADYFENLLTEEEDPCTMEQADMDLLLTFRCSPAQKTDVISPSQSAFLPGRSLAENVLLATKLVHGYNWRNISPRGMLKVDLRKAFDSVRWDFVISALRAIQVPQRFIDWVYQCISTPTFTVSVNGCNGGFFKSSKGLRQGDPLSPYLFVLAMEVFSKLLQSRYDAGYIHYHPQALDPSISHLMFADDVMIFFDGGHSSLHGICETLDDFASWSGLKVNRDKSQLFHAGLNTNECNEIVAYGFPQGTLPIRYMGLPLMHRKLKIAEYEPLLEKLTSRFRSWATKSLSFTGRLQLISTVIFGSINFWMSTFLLPKGCIQKIESLCAKFLWSGNIDEVKGAKVAWETVCLPKTEGGLGLRRLTEWNKTLNLRLIWSLFKPGNSLWSAWNHQHHIRNSTFWAVTSTNKDSASWKTLLSLRPLAAKFIKCRVGNGRRASFWYDNWTSLGPLINRIGDHGDRSLRIPLLAKVADAILNEEWKLPLTRSDPARAILDHLRTLPIPNDHS</sequence>
<keyword evidence="2" id="KW-1185">Reference proteome</keyword>
<dbReference type="InterPro" id="IPR036691">
    <property type="entry name" value="Endo/exonu/phosph_ase_sf"/>
</dbReference>
<dbReference type="Pfam" id="PF03372">
    <property type="entry name" value="Exo_endo_phos"/>
    <property type="match status" value="1"/>
</dbReference>
<protein>
    <submittedName>
        <fullName evidence="3">Uncharacterized protein LOC109129866</fullName>
    </submittedName>
</protein>
<dbReference type="Pfam" id="PF00078">
    <property type="entry name" value="RVT_1"/>
    <property type="match status" value="1"/>
</dbReference>
<feature type="domain" description="Reverse transcriptase" evidence="1">
    <location>
        <begin position="167"/>
        <end position="565"/>
    </location>
</feature>